<dbReference type="EMBL" id="LATX01002258">
    <property type="protein sequence ID" value="KTB32107.1"/>
    <property type="molecule type" value="Genomic_DNA"/>
</dbReference>
<evidence type="ECO:0000313" key="3">
    <source>
        <dbReference type="Proteomes" id="UP000054988"/>
    </source>
</evidence>
<feature type="region of interest" description="Disordered" evidence="1">
    <location>
        <begin position="112"/>
        <end position="135"/>
    </location>
</feature>
<proteinExistence type="predicted"/>
<reference evidence="2 3" key="1">
    <citation type="submission" date="2015-12" db="EMBL/GenBank/DDBJ databases">
        <title>Draft genome sequence of Moniliophthora roreri, the causal agent of frosty pod rot of cacao.</title>
        <authorList>
            <person name="Aime M.C."/>
            <person name="Diaz-Valderrama J.R."/>
            <person name="Kijpornyongpan T."/>
            <person name="Phillips-Mora W."/>
        </authorList>
    </citation>
    <scope>NUCLEOTIDE SEQUENCE [LARGE SCALE GENOMIC DNA]</scope>
    <source>
        <strain evidence="2 3">MCA 2952</strain>
    </source>
</reference>
<organism evidence="2 3">
    <name type="scientific">Moniliophthora roreri</name>
    <name type="common">Frosty pod rot fungus</name>
    <name type="synonym">Monilia roreri</name>
    <dbReference type="NCBI Taxonomy" id="221103"/>
    <lineage>
        <taxon>Eukaryota</taxon>
        <taxon>Fungi</taxon>
        <taxon>Dikarya</taxon>
        <taxon>Basidiomycota</taxon>
        <taxon>Agaricomycotina</taxon>
        <taxon>Agaricomycetes</taxon>
        <taxon>Agaricomycetidae</taxon>
        <taxon>Agaricales</taxon>
        <taxon>Marasmiineae</taxon>
        <taxon>Marasmiaceae</taxon>
        <taxon>Moniliophthora</taxon>
    </lineage>
</organism>
<dbReference type="Proteomes" id="UP000054988">
    <property type="component" value="Unassembled WGS sequence"/>
</dbReference>
<name>A0A0W0F6Z6_MONRR</name>
<protein>
    <submittedName>
        <fullName evidence="2">Putative Dbl-like domain-containing protein</fullName>
    </submittedName>
</protein>
<comment type="caution">
    <text evidence="2">The sequence shown here is derived from an EMBL/GenBank/DDBJ whole genome shotgun (WGS) entry which is preliminary data.</text>
</comment>
<dbReference type="AlphaFoldDB" id="A0A0W0F6Z6"/>
<accession>A0A0W0F6Z6</accession>
<evidence type="ECO:0000313" key="2">
    <source>
        <dbReference type="EMBL" id="KTB32107.1"/>
    </source>
</evidence>
<gene>
    <name evidence="2" type="ORF">WG66_15325</name>
</gene>
<sequence>MASNAFSFLPPLSSATLGKGLSEGYSTGGWEQDDPDTQVITLLSSVVTAKALETPPPHQNAPHQKSTITAPFNSAEATKKPSWGVLWHAGCESNVSGIRRRRLCSALATDTTLSSSPPTLSALTTSRPSRTSTASSGTPIGYLLTVFTRYVAHPQTGIYVEHPFLRDSRPFVTASDTSHPHDSTSRSSSTTSCSLQPCRLLAFPLWYNLTSNTLVPA</sequence>
<evidence type="ECO:0000256" key="1">
    <source>
        <dbReference type="SAM" id="MobiDB-lite"/>
    </source>
</evidence>
<feature type="region of interest" description="Disordered" evidence="1">
    <location>
        <begin position="173"/>
        <end position="192"/>
    </location>
</feature>